<name>A0A0B2Q3P6_GLYSO</name>
<reference evidence="2" key="1">
    <citation type="submission" date="2014-07" db="EMBL/GenBank/DDBJ databases">
        <title>Identification of a novel salt tolerance gene in wild soybean by whole-genome sequencing.</title>
        <authorList>
            <person name="Lam H.-M."/>
            <person name="Qi X."/>
            <person name="Li M.-W."/>
            <person name="Liu X."/>
            <person name="Xie M."/>
            <person name="Ni M."/>
            <person name="Xu X."/>
        </authorList>
    </citation>
    <scope>NUCLEOTIDE SEQUENCE [LARGE SCALE GENOMIC DNA]</scope>
    <source>
        <tissue evidence="2">Root</tissue>
    </source>
</reference>
<gene>
    <name evidence="2" type="ORF">glysoja_047857</name>
</gene>
<accession>A0A0B2Q3P6</accession>
<dbReference type="AlphaFoldDB" id="A0A0B2Q3P6"/>
<proteinExistence type="predicted"/>
<evidence type="ECO:0000313" key="2">
    <source>
        <dbReference type="EMBL" id="KHN14603.1"/>
    </source>
</evidence>
<evidence type="ECO:0000256" key="1">
    <source>
        <dbReference type="SAM" id="MobiDB-lite"/>
    </source>
</evidence>
<protein>
    <submittedName>
        <fullName evidence="2">Uncharacterized protein</fullName>
    </submittedName>
</protein>
<dbReference type="Proteomes" id="UP000053555">
    <property type="component" value="Unassembled WGS sequence"/>
</dbReference>
<sequence>MHLGQGQSQCNRDKVRLVHLGQGQSQCIWDMDGASASGTRTGTKHLGHQIEPMHLGQGQTRPKF</sequence>
<feature type="region of interest" description="Disordered" evidence="1">
    <location>
        <begin position="36"/>
        <end position="64"/>
    </location>
</feature>
<organism evidence="2">
    <name type="scientific">Glycine soja</name>
    <name type="common">Wild soybean</name>
    <dbReference type="NCBI Taxonomy" id="3848"/>
    <lineage>
        <taxon>Eukaryota</taxon>
        <taxon>Viridiplantae</taxon>
        <taxon>Streptophyta</taxon>
        <taxon>Embryophyta</taxon>
        <taxon>Tracheophyta</taxon>
        <taxon>Spermatophyta</taxon>
        <taxon>Magnoliopsida</taxon>
        <taxon>eudicotyledons</taxon>
        <taxon>Gunneridae</taxon>
        <taxon>Pentapetalae</taxon>
        <taxon>rosids</taxon>
        <taxon>fabids</taxon>
        <taxon>Fabales</taxon>
        <taxon>Fabaceae</taxon>
        <taxon>Papilionoideae</taxon>
        <taxon>50 kb inversion clade</taxon>
        <taxon>NPAAA clade</taxon>
        <taxon>indigoferoid/millettioid clade</taxon>
        <taxon>Phaseoleae</taxon>
        <taxon>Glycine</taxon>
        <taxon>Glycine subgen. Soja</taxon>
    </lineage>
</organism>
<dbReference type="EMBL" id="KN661602">
    <property type="protein sequence ID" value="KHN14603.1"/>
    <property type="molecule type" value="Genomic_DNA"/>
</dbReference>